<comment type="similarity">
    <text evidence="1">Belongs to the ARG7 family.</text>
</comment>
<name>A0AA39E291_VITRO</name>
<dbReference type="AlphaFoldDB" id="A0AA39E291"/>
<dbReference type="PANTHER" id="PTHR31175">
    <property type="entry name" value="AUXIN-RESPONSIVE FAMILY PROTEIN"/>
    <property type="match status" value="1"/>
</dbReference>
<evidence type="ECO:0000313" key="3">
    <source>
        <dbReference type="Proteomes" id="UP001168098"/>
    </source>
</evidence>
<dbReference type="EMBL" id="JARBHA010000003">
    <property type="protein sequence ID" value="KAJ9704574.1"/>
    <property type="molecule type" value="Genomic_DNA"/>
</dbReference>
<comment type="caution">
    <text evidence="2">The sequence shown here is derived from an EMBL/GenBank/DDBJ whole genome shotgun (WGS) entry which is preliminary data.</text>
</comment>
<protein>
    <submittedName>
        <fullName evidence="2">Uncharacterized protein</fullName>
    </submittedName>
</protein>
<keyword evidence="3" id="KW-1185">Reference proteome</keyword>
<evidence type="ECO:0000313" key="2">
    <source>
        <dbReference type="EMBL" id="KAJ9704574.1"/>
    </source>
</evidence>
<dbReference type="InterPro" id="IPR003676">
    <property type="entry name" value="SAUR_fam"/>
</dbReference>
<reference evidence="2 3" key="1">
    <citation type="journal article" date="2023" name="BMC Biotechnol.">
        <title>Vitis rotundifolia cv Carlos genome sequencing.</title>
        <authorList>
            <person name="Huff M."/>
            <person name="Hulse-Kemp A."/>
            <person name="Scheffler B."/>
            <person name="Youngblood R."/>
            <person name="Simpson S."/>
            <person name="Babiker E."/>
            <person name="Staton M."/>
        </authorList>
    </citation>
    <scope>NUCLEOTIDE SEQUENCE [LARGE SCALE GENOMIC DNA]</scope>
    <source>
        <tissue evidence="2">Leaf</tissue>
    </source>
</reference>
<dbReference type="Proteomes" id="UP001168098">
    <property type="component" value="Unassembled WGS sequence"/>
</dbReference>
<gene>
    <name evidence="2" type="ORF">PVL29_002907</name>
</gene>
<dbReference type="GO" id="GO:0009733">
    <property type="term" value="P:response to auxin"/>
    <property type="evidence" value="ECO:0007669"/>
    <property type="project" value="InterPro"/>
</dbReference>
<accession>A0AA39E291</accession>
<sequence>MARKWQKVAAIGRKRISLQRTNRDVDADCCTTSSVADKGHFVVYSSDRKRFVISLVHLNTEIFRELLQMSEEEFGIQSDGPIILPCDSFFMDYIISFIQRGVAKDLERALVMSIAFSNCSSSSRFLHEQNMINSKKLIKMVRKWQKVAAIGRKRISLQRTNRDVNADCCGTSSVADKGHFVVYSSDRRRFMIPLMYLNTEIFRELLQMSEEFGIQSDGPIILPCDSVFMYYIISFIQHGVAKDLERALVMSIAFSSCSSSSHFLQEQKYNKQPLLCAY</sequence>
<evidence type="ECO:0000256" key="1">
    <source>
        <dbReference type="ARBA" id="ARBA00006974"/>
    </source>
</evidence>
<dbReference type="PANTHER" id="PTHR31175:SF111">
    <property type="entry name" value="AUXIN-RESPONSIVE PROTEIN SAUR68-LIKE"/>
    <property type="match status" value="1"/>
</dbReference>
<dbReference type="Pfam" id="PF02519">
    <property type="entry name" value="Auxin_inducible"/>
    <property type="match status" value="2"/>
</dbReference>
<proteinExistence type="inferred from homology"/>
<organism evidence="2 3">
    <name type="scientific">Vitis rotundifolia</name>
    <name type="common">Muscadine grape</name>
    <dbReference type="NCBI Taxonomy" id="103349"/>
    <lineage>
        <taxon>Eukaryota</taxon>
        <taxon>Viridiplantae</taxon>
        <taxon>Streptophyta</taxon>
        <taxon>Embryophyta</taxon>
        <taxon>Tracheophyta</taxon>
        <taxon>Spermatophyta</taxon>
        <taxon>Magnoliopsida</taxon>
        <taxon>eudicotyledons</taxon>
        <taxon>Gunneridae</taxon>
        <taxon>Pentapetalae</taxon>
        <taxon>rosids</taxon>
        <taxon>Vitales</taxon>
        <taxon>Vitaceae</taxon>
        <taxon>Viteae</taxon>
        <taxon>Vitis</taxon>
    </lineage>
</organism>